<evidence type="ECO:0000313" key="1">
    <source>
        <dbReference type="EMBL" id="KAG0461232.1"/>
    </source>
</evidence>
<dbReference type="InterPro" id="IPR010994">
    <property type="entry name" value="RuvA_2-like"/>
</dbReference>
<dbReference type="GO" id="GO:0000712">
    <property type="term" value="P:resolution of meiotic recombination intermediates"/>
    <property type="evidence" value="ECO:0007669"/>
    <property type="project" value="InterPro"/>
</dbReference>
<keyword evidence="3" id="KW-1185">Reference proteome</keyword>
<dbReference type="EMBL" id="JADCNL010000011">
    <property type="protein sequence ID" value="KAG0461232.1"/>
    <property type="molecule type" value="Genomic_DNA"/>
</dbReference>
<dbReference type="Proteomes" id="UP000639772">
    <property type="component" value="Chromosome 11"/>
</dbReference>
<sequence>MKRTFSFGGDFEKGNSDHSAVSGCGVCMMNTSWKEEQHPSFIHFISSFLHANSYRLNFLQIAPDFIFNNGGVSVAFVFITNWDCHASSSVFSRVVKLKRQFGHLYVVVSVPTKEQNYSFNSLYFKNAMEIGSPTFVPVCDPEMGFEKIVKIAHARGTCKRQDIISMMKLERKRSVEQMEYFIKVVTAIPGIDKHDATVLAGAIGSIEAISRASKAFILENTDLSMDKAERIYRFFRDPDYYLSPKIK</sequence>
<dbReference type="OrthoDB" id="1857825at2759"/>
<dbReference type="InterPro" id="IPR039172">
    <property type="entry name" value="PTD"/>
</dbReference>
<dbReference type="PANTHER" id="PTHR37394:SF1">
    <property type="entry name" value="PROTEIN PARTING DANCERS"/>
    <property type="match status" value="1"/>
</dbReference>
<dbReference type="Proteomes" id="UP000636800">
    <property type="component" value="Chromosome 11"/>
</dbReference>
<proteinExistence type="predicted"/>
<dbReference type="Gene3D" id="1.10.150.20">
    <property type="entry name" value="5' to 3' exonuclease, C-terminal subdomain"/>
    <property type="match status" value="1"/>
</dbReference>
<evidence type="ECO:0000313" key="3">
    <source>
        <dbReference type="Proteomes" id="UP000636800"/>
    </source>
</evidence>
<comment type="caution">
    <text evidence="2">The sequence shown here is derived from an EMBL/GenBank/DDBJ whole genome shotgun (WGS) entry which is preliminary data.</text>
</comment>
<gene>
    <name evidence="2" type="ORF">HPP92_021172</name>
    <name evidence="1" type="ORF">HPP92_021529</name>
</gene>
<dbReference type="Pfam" id="PF14520">
    <property type="entry name" value="HHH_5"/>
    <property type="match status" value="1"/>
</dbReference>
<protein>
    <submittedName>
        <fullName evidence="2">Uncharacterized protein</fullName>
    </submittedName>
</protein>
<dbReference type="SUPFAM" id="SSF47781">
    <property type="entry name" value="RuvA domain 2-like"/>
    <property type="match status" value="1"/>
</dbReference>
<evidence type="ECO:0000313" key="2">
    <source>
        <dbReference type="EMBL" id="KAG0462696.1"/>
    </source>
</evidence>
<organism evidence="2 4">
    <name type="scientific">Vanilla planifolia</name>
    <name type="common">Vanilla</name>
    <dbReference type="NCBI Taxonomy" id="51239"/>
    <lineage>
        <taxon>Eukaryota</taxon>
        <taxon>Viridiplantae</taxon>
        <taxon>Streptophyta</taxon>
        <taxon>Embryophyta</taxon>
        <taxon>Tracheophyta</taxon>
        <taxon>Spermatophyta</taxon>
        <taxon>Magnoliopsida</taxon>
        <taxon>Liliopsida</taxon>
        <taxon>Asparagales</taxon>
        <taxon>Orchidaceae</taxon>
        <taxon>Vanilloideae</taxon>
        <taxon>Vanilleae</taxon>
        <taxon>Vanilla</taxon>
    </lineage>
</organism>
<dbReference type="PANTHER" id="PTHR37394">
    <property type="entry name" value="PROTEIN PARTING DANCERS"/>
    <property type="match status" value="1"/>
</dbReference>
<dbReference type="AlphaFoldDB" id="A0A835PY76"/>
<evidence type="ECO:0000313" key="4">
    <source>
        <dbReference type="Proteomes" id="UP000639772"/>
    </source>
</evidence>
<name>A0A835PY76_VANPL</name>
<accession>A0A835PY76</accession>
<dbReference type="EMBL" id="JADCNM010000011">
    <property type="protein sequence ID" value="KAG0462696.1"/>
    <property type="molecule type" value="Genomic_DNA"/>
</dbReference>
<reference evidence="3 4" key="1">
    <citation type="journal article" date="2020" name="Nat. Food">
        <title>A phased Vanilla planifolia genome enables genetic improvement of flavour and production.</title>
        <authorList>
            <person name="Hasing T."/>
            <person name="Tang H."/>
            <person name="Brym M."/>
            <person name="Khazi F."/>
            <person name="Huang T."/>
            <person name="Chambers A.H."/>
        </authorList>
    </citation>
    <scope>NUCLEOTIDE SEQUENCE [LARGE SCALE GENOMIC DNA]</scope>
    <source>
        <tissue evidence="2">Leaf</tissue>
    </source>
</reference>